<evidence type="ECO:0000313" key="8">
    <source>
        <dbReference type="Proteomes" id="UP000183315"/>
    </source>
</evidence>
<reference evidence="8" key="1">
    <citation type="submission" date="2016-10" db="EMBL/GenBank/DDBJ databases">
        <authorList>
            <person name="Varghese N."/>
        </authorList>
    </citation>
    <scope>NUCLEOTIDE SEQUENCE [LARGE SCALE GENOMIC DNA]</scope>
    <source>
        <strain evidence="8">DSM 24868</strain>
    </source>
</reference>
<dbReference type="Proteomes" id="UP000183315">
    <property type="component" value="Unassembled WGS sequence"/>
</dbReference>
<feature type="domain" description="Multidrug resistance protein MdtA-like C-terminal permuted SH3" evidence="5">
    <location>
        <begin position="308"/>
        <end position="364"/>
    </location>
</feature>
<evidence type="ECO:0000259" key="6">
    <source>
        <dbReference type="Pfam" id="PF25990"/>
    </source>
</evidence>
<keyword evidence="2" id="KW-0175">Coiled coil</keyword>
<dbReference type="InterPro" id="IPR058636">
    <property type="entry name" value="Beta-barrel_YknX"/>
</dbReference>
<proteinExistence type="predicted"/>
<feature type="domain" description="Multidrug resistance protein MdtA-like barrel-sandwich hybrid" evidence="4">
    <location>
        <begin position="86"/>
        <end position="199"/>
    </location>
</feature>
<feature type="domain" description="YknX-like beta-barrel" evidence="6">
    <location>
        <begin position="228"/>
        <end position="301"/>
    </location>
</feature>
<dbReference type="SUPFAM" id="SSF111369">
    <property type="entry name" value="HlyD-like secretion proteins"/>
    <property type="match status" value="1"/>
</dbReference>
<dbReference type="EMBL" id="FNZI01000004">
    <property type="protein sequence ID" value="SEJ48454.1"/>
    <property type="molecule type" value="Genomic_DNA"/>
</dbReference>
<organism evidence="7 8">
    <name type="scientific">Demequina mangrovi</name>
    <dbReference type="NCBI Taxonomy" id="1043493"/>
    <lineage>
        <taxon>Bacteria</taxon>
        <taxon>Bacillati</taxon>
        <taxon>Actinomycetota</taxon>
        <taxon>Actinomycetes</taxon>
        <taxon>Micrococcales</taxon>
        <taxon>Demequinaceae</taxon>
        <taxon>Demequina</taxon>
    </lineage>
</organism>
<dbReference type="OrthoDB" id="5141338at2"/>
<dbReference type="PANTHER" id="PTHR30469:SF33">
    <property type="entry name" value="SLR1207 PROTEIN"/>
    <property type="match status" value="1"/>
</dbReference>
<name>A0A1H6Z8Y0_9MICO</name>
<dbReference type="GO" id="GO:0015562">
    <property type="term" value="F:efflux transmembrane transporter activity"/>
    <property type="evidence" value="ECO:0007669"/>
    <property type="project" value="TreeGrafter"/>
</dbReference>
<keyword evidence="8" id="KW-1185">Reference proteome</keyword>
<dbReference type="Gene3D" id="2.40.50.100">
    <property type="match status" value="1"/>
</dbReference>
<feature type="coiled-coil region" evidence="2">
    <location>
        <begin position="111"/>
        <end position="176"/>
    </location>
</feature>
<evidence type="ECO:0000256" key="2">
    <source>
        <dbReference type="SAM" id="Coils"/>
    </source>
</evidence>
<dbReference type="InterPro" id="IPR058627">
    <property type="entry name" value="MdtA-like_C"/>
</dbReference>
<dbReference type="Pfam" id="PF25990">
    <property type="entry name" value="Beta-barrel_YknX"/>
    <property type="match status" value="1"/>
</dbReference>
<gene>
    <name evidence="7" type="ORF">SAMN05421637_1967</name>
</gene>
<dbReference type="Pfam" id="PF25917">
    <property type="entry name" value="BSH_RND"/>
    <property type="match status" value="1"/>
</dbReference>
<dbReference type="RefSeq" id="WP_081953227.1">
    <property type="nucleotide sequence ID" value="NZ_BBLU01000006.1"/>
</dbReference>
<dbReference type="GO" id="GO:1990281">
    <property type="term" value="C:efflux pump complex"/>
    <property type="evidence" value="ECO:0007669"/>
    <property type="project" value="TreeGrafter"/>
</dbReference>
<evidence type="ECO:0000313" key="7">
    <source>
        <dbReference type="EMBL" id="SEJ48454.1"/>
    </source>
</evidence>
<dbReference type="Gene3D" id="2.40.420.20">
    <property type="match status" value="1"/>
</dbReference>
<dbReference type="Gene3D" id="2.40.30.170">
    <property type="match status" value="1"/>
</dbReference>
<dbReference type="AlphaFoldDB" id="A0A1H6Z8Y0"/>
<dbReference type="eggNOG" id="COG0845">
    <property type="taxonomic scope" value="Bacteria"/>
</dbReference>
<evidence type="ECO:0000256" key="3">
    <source>
        <dbReference type="SAM" id="MobiDB-lite"/>
    </source>
</evidence>
<sequence>MPQNSSRWNRARTWVVPTGTLLAGAGLGAGAMALWGSADEPVQADRSMEAAGQQTVTVGLETLEESVSASGSLVAVTTDSLAFEASGTVTKVKVEAGDHVEAGDVIARIDTLQLTASLRSAEAELAQAEAKLANLEDADDGSDASEAQIAAAEAQVEVLEESVADAEEAMDDAKLVADISGLVTSQPYEVGDVVSGGGSASSGMGGATTAASTSSSSGVTIVGLDEWTVSVSLSEDEVSQVEEGDQVTFTADDVDGEFFGIVTDIANLPTTTGGSATYAVDLQVTGDVEGLYEGTSVTAEIITLRRVDVLAVPTNAITTADGVSTVTVVDSEGEETAREVTLGETIGSYSEVTDGLEEGEEIVVTVMASGGTDSETSEEGFGQMGGGFPTDGSFPGGGEMPTGGMGGMPGQ</sequence>
<keyword evidence="1" id="KW-0813">Transport</keyword>
<accession>A0A1H6Z8Y0</accession>
<dbReference type="PANTHER" id="PTHR30469">
    <property type="entry name" value="MULTIDRUG RESISTANCE PROTEIN MDTA"/>
    <property type="match status" value="1"/>
</dbReference>
<dbReference type="Pfam" id="PF25967">
    <property type="entry name" value="RND-MFP_C"/>
    <property type="match status" value="1"/>
</dbReference>
<evidence type="ECO:0000259" key="5">
    <source>
        <dbReference type="Pfam" id="PF25967"/>
    </source>
</evidence>
<feature type="region of interest" description="Disordered" evidence="3">
    <location>
        <begin position="391"/>
        <end position="411"/>
    </location>
</feature>
<evidence type="ECO:0000259" key="4">
    <source>
        <dbReference type="Pfam" id="PF25917"/>
    </source>
</evidence>
<evidence type="ECO:0000256" key="1">
    <source>
        <dbReference type="ARBA" id="ARBA00022448"/>
    </source>
</evidence>
<dbReference type="InterPro" id="IPR058625">
    <property type="entry name" value="MdtA-like_BSH"/>
</dbReference>
<dbReference type="STRING" id="1043493.SAMN05421637_1967"/>
<protein>
    <submittedName>
        <fullName evidence="7">Membrane fusion protein, macrolide-specific efflux system</fullName>
    </submittedName>
</protein>